<dbReference type="InterPro" id="IPR050173">
    <property type="entry name" value="ABC_transporter_C-like"/>
</dbReference>
<dbReference type="SMART" id="SM00382">
    <property type="entry name" value="AAA"/>
    <property type="match status" value="1"/>
</dbReference>
<keyword evidence="8" id="KW-0175">Coiled coil</keyword>
<feature type="transmembrane region" description="Helical" evidence="9">
    <location>
        <begin position="106"/>
        <end position="131"/>
    </location>
</feature>
<dbReference type="EMBL" id="CAXKWB010005691">
    <property type="protein sequence ID" value="CAL4079407.1"/>
    <property type="molecule type" value="Genomic_DNA"/>
</dbReference>
<evidence type="ECO:0000313" key="13">
    <source>
        <dbReference type="Proteomes" id="UP001497623"/>
    </source>
</evidence>
<dbReference type="Proteomes" id="UP001497623">
    <property type="component" value="Unassembled WGS sequence"/>
</dbReference>
<dbReference type="GO" id="GO:0005524">
    <property type="term" value="F:ATP binding"/>
    <property type="evidence" value="ECO:0007669"/>
    <property type="project" value="UniProtKB-KW"/>
</dbReference>
<evidence type="ECO:0000256" key="4">
    <source>
        <dbReference type="ARBA" id="ARBA00022741"/>
    </source>
</evidence>
<comment type="subcellular location">
    <subcellularLocation>
        <location evidence="1">Membrane</location>
        <topology evidence="1">Multi-pass membrane protein</topology>
    </subcellularLocation>
</comment>
<dbReference type="InterPro" id="IPR003439">
    <property type="entry name" value="ABC_transporter-like_ATP-bd"/>
</dbReference>
<dbReference type="GO" id="GO:0016887">
    <property type="term" value="F:ATP hydrolysis activity"/>
    <property type="evidence" value="ECO:0007669"/>
    <property type="project" value="InterPro"/>
</dbReference>
<keyword evidence="6 9" id="KW-1133">Transmembrane helix</keyword>
<accession>A0AAV2QBN3</accession>
<dbReference type="AlphaFoldDB" id="A0AAV2QBN3"/>
<dbReference type="PROSITE" id="PS50929">
    <property type="entry name" value="ABC_TM1F"/>
    <property type="match status" value="1"/>
</dbReference>
<evidence type="ECO:0000256" key="1">
    <source>
        <dbReference type="ARBA" id="ARBA00004141"/>
    </source>
</evidence>
<dbReference type="Gene3D" id="3.40.50.300">
    <property type="entry name" value="P-loop containing nucleotide triphosphate hydrolases"/>
    <property type="match status" value="1"/>
</dbReference>
<dbReference type="GO" id="GO:0016020">
    <property type="term" value="C:membrane"/>
    <property type="evidence" value="ECO:0007669"/>
    <property type="project" value="UniProtKB-SubCell"/>
</dbReference>
<evidence type="ECO:0000313" key="12">
    <source>
        <dbReference type="EMBL" id="CAL4079407.1"/>
    </source>
</evidence>
<feature type="transmembrane region" description="Helical" evidence="9">
    <location>
        <begin position="249"/>
        <end position="267"/>
    </location>
</feature>
<dbReference type="PANTHER" id="PTHR24223">
    <property type="entry name" value="ATP-BINDING CASSETTE SUB-FAMILY C"/>
    <property type="match status" value="1"/>
</dbReference>
<feature type="transmembrane region" description="Helical" evidence="9">
    <location>
        <begin position="143"/>
        <end position="159"/>
    </location>
</feature>
<evidence type="ECO:0000256" key="2">
    <source>
        <dbReference type="ARBA" id="ARBA00022448"/>
    </source>
</evidence>
<feature type="transmembrane region" description="Helical" evidence="9">
    <location>
        <begin position="361"/>
        <end position="382"/>
    </location>
</feature>
<dbReference type="Pfam" id="PF00664">
    <property type="entry name" value="ABC_membrane"/>
    <property type="match status" value="1"/>
</dbReference>
<dbReference type="SUPFAM" id="SSF90123">
    <property type="entry name" value="ABC transporter transmembrane region"/>
    <property type="match status" value="1"/>
</dbReference>
<dbReference type="GO" id="GO:0140359">
    <property type="term" value="F:ABC-type transporter activity"/>
    <property type="evidence" value="ECO:0007669"/>
    <property type="project" value="InterPro"/>
</dbReference>
<dbReference type="InterPro" id="IPR027417">
    <property type="entry name" value="P-loop_NTPase"/>
</dbReference>
<feature type="coiled-coil region" evidence="8">
    <location>
        <begin position="467"/>
        <end position="495"/>
    </location>
</feature>
<evidence type="ECO:0000256" key="9">
    <source>
        <dbReference type="SAM" id="Phobius"/>
    </source>
</evidence>
<dbReference type="SUPFAM" id="SSF52540">
    <property type="entry name" value="P-loop containing nucleoside triphosphate hydrolases"/>
    <property type="match status" value="1"/>
</dbReference>
<gene>
    <name evidence="12" type="ORF">MNOR_LOCUS11001</name>
</gene>
<evidence type="ECO:0008006" key="14">
    <source>
        <dbReference type="Google" id="ProtNLM"/>
    </source>
</evidence>
<feature type="non-terminal residue" evidence="12">
    <location>
        <position position="933"/>
    </location>
</feature>
<evidence type="ECO:0000256" key="3">
    <source>
        <dbReference type="ARBA" id="ARBA00022692"/>
    </source>
</evidence>
<keyword evidence="2" id="KW-0813">Transport</keyword>
<evidence type="ECO:0000259" key="10">
    <source>
        <dbReference type="PROSITE" id="PS50893"/>
    </source>
</evidence>
<dbReference type="InterPro" id="IPR003593">
    <property type="entry name" value="AAA+_ATPase"/>
</dbReference>
<evidence type="ECO:0000256" key="8">
    <source>
        <dbReference type="SAM" id="Coils"/>
    </source>
</evidence>
<dbReference type="InterPro" id="IPR017871">
    <property type="entry name" value="ABC_transporter-like_CS"/>
</dbReference>
<dbReference type="CDD" id="cd03250">
    <property type="entry name" value="ABCC_MRP_domain1"/>
    <property type="match status" value="1"/>
</dbReference>
<dbReference type="InterPro" id="IPR011527">
    <property type="entry name" value="ABC1_TM_dom"/>
</dbReference>
<dbReference type="Gene3D" id="1.20.1560.10">
    <property type="entry name" value="ABC transporter type 1, transmembrane domain"/>
    <property type="match status" value="1"/>
</dbReference>
<dbReference type="InterPro" id="IPR036640">
    <property type="entry name" value="ABC1_TM_sf"/>
</dbReference>
<keyword evidence="4" id="KW-0547">Nucleotide-binding</keyword>
<evidence type="ECO:0000256" key="6">
    <source>
        <dbReference type="ARBA" id="ARBA00022989"/>
    </source>
</evidence>
<evidence type="ECO:0000256" key="7">
    <source>
        <dbReference type="ARBA" id="ARBA00023136"/>
    </source>
</evidence>
<keyword evidence="13" id="KW-1185">Reference proteome</keyword>
<protein>
    <recommendedName>
        <fullName evidence="14">Multidrug resistance-associated protein 5</fullName>
    </recommendedName>
</protein>
<feature type="transmembrane region" description="Helical" evidence="9">
    <location>
        <begin position="322"/>
        <end position="349"/>
    </location>
</feature>
<feature type="transmembrane region" description="Helical" evidence="9">
    <location>
        <begin position="911"/>
        <end position="931"/>
    </location>
</feature>
<comment type="caution">
    <text evidence="12">The sequence shown here is derived from an EMBL/GenBank/DDBJ whole genome shotgun (WGS) entry which is preliminary data.</text>
</comment>
<dbReference type="PROSITE" id="PS50893">
    <property type="entry name" value="ABC_TRANSPORTER_2"/>
    <property type="match status" value="1"/>
</dbReference>
<dbReference type="PROSITE" id="PS00211">
    <property type="entry name" value="ABC_TRANSPORTER_1"/>
    <property type="match status" value="1"/>
</dbReference>
<sequence>MGFKYGAALKHLLPWRCRRKDDSSMPSNDAGLFSFFSINWLSGLMWKAYKTGLQQEDLWNLHRDDCAEVNCSRLERLWEKEQNLCKPRNIKPQLSHVVWHFMKTRVIITMLISSVQNVLQFLAPSLILKIILDYIESPEPLDYNILGWIAGGISLLYLIRGACTHAMYVVAVHTAVRTTGAIQGVIYKKLLKLRTGGDKLSAKVLNFCNNDMERIFEAAIAAAMFPAIPLTFIMSLVYCLRIIGPLSLLGQAVFLLFYPVLFCILKAQVKIRISTIKITDQRVTLMKELLNNIRFIKMYSWEEAFNKKVSEVRNQEVKKHKIAAFLQAISSTVTPSISILATIVTILGYTLFGNNLKPSEAFTIFSVFNAMQYVFLILPYTIRTIAEAKVSLMRIQELLDLPEHSKICIDKRDSIVALEMINASFAWETPNIESDEKLAGNFDQKLTKTNEPSIKNSIHGDKTEDMILSEKEKKEEKLSENEKLLEEENRNENNLIVMLKNFNVKIERGKLIGICGSIGSGKSSLVSAICGDMKLQHGSMQINGSLALVTQQAWIYNSTLRDNIIVGKEIDHARYQQVLNVCALESDLKLLLCGDMTEMGDHGSNLSGGQKQRVNLARAVYSDRDIYLLDDPLSAVDTKVAQYIFTNCIQKMLKDKTIIFISNFINFLEKCDEIIVLNDGTLVEHGTHGELLMKKGNYFTMASFDSTRDCQAQAETENAKSTEDIDLTTGIDNSEDKINDKIINKKKQASKGKLIKEEKKSQGKLDNKIYTKLFQASGGCCVGILILIALVIFTLAKLFNVIWLRKWLDDGDGNMAARLNNITNLSSDELKGNSSSGQHVSGRFRNYGPSLTQVFVPDITLPIGVSSRILERSRTFRKSLLLSFLPVCCQFEVTKPRCIMEFFNKYTYLPVSRMAIFLHLFIIHKTFFLVLSQ</sequence>
<name>A0AAV2QBN3_MEGNR</name>
<keyword evidence="7 9" id="KW-0472">Membrane</keyword>
<reference evidence="12 13" key="1">
    <citation type="submission" date="2024-05" db="EMBL/GenBank/DDBJ databases">
        <authorList>
            <person name="Wallberg A."/>
        </authorList>
    </citation>
    <scope>NUCLEOTIDE SEQUENCE [LARGE SCALE GENOMIC DNA]</scope>
</reference>
<evidence type="ECO:0000256" key="5">
    <source>
        <dbReference type="ARBA" id="ARBA00022840"/>
    </source>
</evidence>
<feature type="domain" description="ABC transporter" evidence="10">
    <location>
        <begin position="479"/>
        <end position="704"/>
    </location>
</feature>
<feature type="transmembrane region" description="Helical" evidence="9">
    <location>
        <begin position="773"/>
        <end position="796"/>
    </location>
</feature>
<keyword evidence="5" id="KW-0067">ATP-binding</keyword>
<dbReference type="Pfam" id="PF00005">
    <property type="entry name" value="ABC_tran"/>
    <property type="match status" value="1"/>
</dbReference>
<dbReference type="PANTHER" id="PTHR24223:SF447">
    <property type="entry name" value="MULTIDRUG RESISTANCE-ASSOCIATED PROTEIN 5"/>
    <property type="match status" value="1"/>
</dbReference>
<feature type="domain" description="ABC transmembrane type-1" evidence="11">
    <location>
        <begin position="107"/>
        <end position="387"/>
    </location>
</feature>
<organism evidence="12 13">
    <name type="scientific">Meganyctiphanes norvegica</name>
    <name type="common">Northern krill</name>
    <name type="synonym">Thysanopoda norvegica</name>
    <dbReference type="NCBI Taxonomy" id="48144"/>
    <lineage>
        <taxon>Eukaryota</taxon>
        <taxon>Metazoa</taxon>
        <taxon>Ecdysozoa</taxon>
        <taxon>Arthropoda</taxon>
        <taxon>Crustacea</taxon>
        <taxon>Multicrustacea</taxon>
        <taxon>Malacostraca</taxon>
        <taxon>Eumalacostraca</taxon>
        <taxon>Eucarida</taxon>
        <taxon>Euphausiacea</taxon>
        <taxon>Euphausiidae</taxon>
        <taxon>Meganyctiphanes</taxon>
    </lineage>
</organism>
<proteinExistence type="predicted"/>
<feature type="transmembrane region" description="Helical" evidence="9">
    <location>
        <begin position="219"/>
        <end position="243"/>
    </location>
</feature>
<evidence type="ECO:0000259" key="11">
    <source>
        <dbReference type="PROSITE" id="PS50929"/>
    </source>
</evidence>
<dbReference type="FunFam" id="3.40.50.300:FF:000997">
    <property type="entry name" value="Multidrug resistance-associated protein 1"/>
    <property type="match status" value="1"/>
</dbReference>
<keyword evidence="3 9" id="KW-0812">Transmembrane</keyword>